<accession>A0ABQ0E2E6</accession>
<dbReference type="Proteomes" id="UP001628220">
    <property type="component" value="Unassembled WGS sequence"/>
</dbReference>
<evidence type="ECO:0000313" key="4">
    <source>
        <dbReference type="Proteomes" id="UP001628220"/>
    </source>
</evidence>
<organism evidence="3 4">
    <name type="scientific">Porphyromonas miyakawae</name>
    <dbReference type="NCBI Taxonomy" id="3137470"/>
    <lineage>
        <taxon>Bacteria</taxon>
        <taxon>Pseudomonadati</taxon>
        <taxon>Bacteroidota</taxon>
        <taxon>Bacteroidia</taxon>
        <taxon>Bacteroidales</taxon>
        <taxon>Porphyromonadaceae</taxon>
        <taxon>Porphyromonas</taxon>
    </lineage>
</organism>
<sequence length="406" mass="45089">MITLTTSRAIGDSVRIKVVSQNAAPVSVEGLSESTLAQDYKKYQIKSQTIVVRGPVLFLATFSNGITQIVFKNASVLDRIDCEQNELAELDFTEAPNLRQLFCHKNKLERINVEACKQLQWFNCSENRLKSLNVSNNASLNILVCADNKLNVLDIKQLTSLQTLDCARNMLNTLDLTANHSLRGLACQNNLLTDLRLTGCERLETIVASANKLTQLDLSGLSKLKDLRCYENAIERLSFAESPLVKTIYLECNSIKERDMTDLMRSLPIAEENAKKGAKIGVLDLTYSKEKNVCNKEAVGIATKKHWSVLAFNGRKYIPYEGSGSASLEVPDNNEKPLVYPTEVTDRLYLSQAFSKSGFPTVIYSMEGREILRLKDGEVASVDVSELPQGMYIVVSGSLSAGFIKR</sequence>
<gene>
    <name evidence="3" type="ORF">Tsumi_09780</name>
</gene>
<evidence type="ECO:0000313" key="3">
    <source>
        <dbReference type="EMBL" id="GAB1251873.1"/>
    </source>
</evidence>
<name>A0ABQ0E2E6_9PORP</name>
<dbReference type="SUPFAM" id="SSF52058">
    <property type="entry name" value="L domain-like"/>
    <property type="match status" value="1"/>
</dbReference>
<keyword evidence="4" id="KW-1185">Reference proteome</keyword>
<proteinExistence type="predicted"/>
<dbReference type="PANTHER" id="PTHR47566:SF1">
    <property type="entry name" value="PROTEIN NUD1"/>
    <property type="match status" value="1"/>
</dbReference>
<keyword evidence="1" id="KW-0433">Leucine-rich repeat</keyword>
<protein>
    <submittedName>
        <fullName evidence="3">Uncharacterized protein</fullName>
    </submittedName>
</protein>
<dbReference type="InterPro" id="IPR032675">
    <property type="entry name" value="LRR_dom_sf"/>
</dbReference>
<evidence type="ECO:0000256" key="1">
    <source>
        <dbReference type="ARBA" id="ARBA00022614"/>
    </source>
</evidence>
<comment type="caution">
    <text evidence="3">The sequence shown here is derived from an EMBL/GenBank/DDBJ whole genome shotgun (WGS) entry which is preliminary data.</text>
</comment>
<keyword evidence="2" id="KW-0677">Repeat</keyword>
<dbReference type="PANTHER" id="PTHR47566">
    <property type="match status" value="1"/>
</dbReference>
<dbReference type="InterPro" id="IPR052574">
    <property type="entry name" value="CDIRP"/>
</dbReference>
<dbReference type="EMBL" id="BAAFSF010000002">
    <property type="protein sequence ID" value="GAB1251873.1"/>
    <property type="molecule type" value="Genomic_DNA"/>
</dbReference>
<dbReference type="Gene3D" id="3.80.10.10">
    <property type="entry name" value="Ribonuclease Inhibitor"/>
    <property type="match status" value="1"/>
</dbReference>
<evidence type="ECO:0000256" key="2">
    <source>
        <dbReference type="ARBA" id="ARBA00022737"/>
    </source>
</evidence>
<reference evidence="3 4" key="1">
    <citation type="journal article" date="2025" name="Int. J. Syst. Evol. Microbiol.">
        <title>Desulfovibrio falkowii sp. nov., Porphyromonas miyakawae sp. nov., Mediterraneibacter flintii sp. nov. and Owariibacterium komagatae gen. nov., sp. nov., isolated from human faeces.</title>
        <authorList>
            <person name="Hamaguchi T."/>
            <person name="Ohara M."/>
            <person name="Hisatomi A."/>
            <person name="Sekiguchi K."/>
            <person name="Takeda J.I."/>
            <person name="Ueyama J."/>
            <person name="Ito M."/>
            <person name="Nishiwaki H."/>
            <person name="Ogi T."/>
            <person name="Hirayama M."/>
            <person name="Ohkuma M."/>
            <person name="Sakamoto M."/>
            <person name="Ohno K."/>
        </authorList>
    </citation>
    <scope>NUCLEOTIDE SEQUENCE [LARGE SCALE GENOMIC DNA]</scope>
    <source>
        <strain evidence="3 4">13CB11C</strain>
    </source>
</reference>